<dbReference type="AlphaFoldDB" id="A0AAJ1V8U5"/>
<accession>A0AAJ1V8U5</accession>
<name>A0AAJ1V8U5_9FLAO</name>
<evidence type="ECO:0000313" key="2">
    <source>
        <dbReference type="Proteomes" id="UP001170959"/>
    </source>
</evidence>
<gene>
    <name evidence="1" type="ORF">HX001_07260</name>
</gene>
<proteinExistence type="predicted"/>
<organism evidence="1 2">
    <name type="scientific">Empedobacter brevis</name>
    <dbReference type="NCBI Taxonomy" id="247"/>
    <lineage>
        <taxon>Bacteria</taxon>
        <taxon>Pseudomonadati</taxon>
        <taxon>Bacteroidota</taxon>
        <taxon>Flavobacteriia</taxon>
        <taxon>Flavobacteriales</taxon>
        <taxon>Weeksellaceae</taxon>
        <taxon>Empedobacter</taxon>
    </lineage>
</organism>
<dbReference type="Gene3D" id="2.180.10.10">
    <property type="entry name" value="RHS repeat-associated core"/>
    <property type="match status" value="1"/>
</dbReference>
<reference evidence="1" key="2">
    <citation type="journal article" date="2022" name="Sci. Total Environ.">
        <title>Prevalence, transmission, and molecular epidemiology of tet(X)-positive bacteria among humans, animals, and environmental niches in China: An epidemiological, and genomic-based study.</title>
        <authorList>
            <person name="Dong N."/>
            <person name="Zeng Y."/>
            <person name="Cai C."/>
            <person name="Sun C."/>
            <person name="Lu J."/>
            <person name="Liu C."/>
            <person name="Zhou H."/>
            <person name="Sun Q."/>
            <person name="Shu L."/>
            <person name="Wang H."/>
            <person name="Wang Y."/>
            <person name="Wang S."/>
            <person name="Wu C."/>
            <person name="Chan E.W."/>
            <person name="Chen G."/>
            <person name="Shen Z."/>
            <person name="Chen S."/>
            <person name="Zhang R."/>
        </authorList>
    </citation>
    <scope>NUCLEOTIDE SEQUENCE</scope>
    <source>
        <strain evidence="1">R655-4</strain>
    </source>
</reference>
<evidence type="ECO:0000313" key="1">
    <source>
        <dbReference type="EMBL" id="MDM1072290.1"/>
    </source>
</evidence>
<dbReference type="RefSeq" id="WP_286492593.1">
    <property type="nucleotide sequence ID" value="NZ_JACAGJ010000003.1"/>
</dbReference>
<dbReference type="EMBL" id="JACAGJ010000003">
    <property type="protein sequence ID" value="MDM1072290.1"/>
    <property type="molecule type" value="Genomic_DNA"/>
</dbReference>
<comment type="caution">
    <text evidence="1">The sequence shown here is derived from an EMBL/GenBank/DDBJ whole genome shotgun (WGS) entry which is preliminary data.</text>
</comment>
<protein>
    <recommendedName>
        <fullName evidence="3">RHS repeat protein</fullName>
    </recommendedName>
</protein>
<sequence length="246" mass="29171">MINNYIKFVWIAISYLVCIISNAQNLPFIGDINQFKNLKEKENVSKILFKNSYGTNTEYIFDKGNLIKETTSLSKTQNSTTIYSYDSIGRLINQKKSYGDILFSYKNNKLKQVTSNKRDLNISYYYNNMGFPQLIEIKDPDNFSPYKMELSYNRIGLVLKQTSFENDNLINIENYKYDDNGLIKSLYRENNKKIEYPIIILGSSRKIYSEELYFYQFDSRGNWIKKIYVYNDEVFNVDERNIIYVN</sequence>
<reference evidence="1" key="1">
    <citation type="submission" date="2020-06" db="EMBL/GenBank/DDBJ databases">
        <authorList>
            <person name="Dong N."/>
        </authorList>
    </citation>
    <scope>NUCLEOTIDE SEQUENCE</scope>
    <source>
        <strain evidence="1">R655-4</strain>
    </source>
</reference>
<dbReference type="Proteomes" id="UP001170959">
    <property type="component" value="Unassembled WGS sequence"/>
</dbReference>
<evidence type="ECO:0008006" key="3">
    <source>
        <dbReference type="Google" id="ProtNLM"/>
    </source>
</evidence>